<comment type="caution">
    <text evidence="2">The sequence shown here is derived from an EMBL/GenBank/DDBJ whole genome shotgun (WGS) entry which is preliminary data.</text>
</comment>
<evidence type="ECO:0000313" key="3">
    <source>
        <dbReference type="Proteomes" id="UP001180845"/>
    </source>
</evidence>
<dbReference type="GO" id="GO:0016787">
    <property type="term" value="F:hydrolase activity"/>
    <property type="evidence" value="ECO:0007669"/>
    <property type="project" value="UniProtKB-KW"/>
</dbReference>
<dbReference type="Proteomes" id="UP001180845">
    <property type="component" value="Unassembled WGS sequence"/>
</dbReference>
<proteinExistence type="predicted"/>
<reference evidence="2" key="1">
    <citation type="submission" date="2023-07" db="EMBL/GenBank/DDBJ databases">
        <title>Sequencing the genomes of 1000 actinobacteria strains.</title>
        <authorList>
            <person name="Klenk H.-P."/>
        </authorList>
    </citation>
    <scope>NUCLEOTIDE SEQUENCE</scope>
    <source>
        <strain evidence="2">DSM 45977</strain>
    </source>
</reference>
<dbReference type="EMBL" id="JAVDXW010000001">
    <property type="protein sequence ID" value="MDR7303564.1"/>
    <property type="molecule type" value="Genomic_DNA"/>
</dbReference>
<feature type="region of interest" description="Disordered" evidence="1">
    <location>
        <begin position="133"/>
        <end position="156"/>
    </location>
</feature>
<dbReference type="Pfam" id="PF13279">
    <property type="entry name" value="4HBT_2"/>
    <property type="match status" value="1"/>
</dbReference>
<keyword evidence="3" id="KW-1185">Reference proteome</keyword>
<dbReference type="Gene3D" id="3.10.129.10">
    <property type="entry name" value="Hotdog Thioesterase"/>
    <property type="match status" value="1"/>
</dbReference>
<name>A0AAE4CN59_9ACTN</name>
<accession>A0AAE4CN59</accession>
<dbReference type="InterPro" id="IPR029069">
    <property type="entry name" value="HotDog_dom_sf"/>
</dbReference>
<dbReference type="SUPFAM" id="SSF54637">
    <property type="entry name" value="Thioesterase/thiol ester dehydrase-isomerase"/>
    <property type="match status" value="1"/>
</dbReference>
<keyword evidence="2" id="KW-0378">Hydrolase</keyword>
<dbReference type="CDD" id="cd00586">
    <property type="entry name" value="4HBT"/>
    <property type="match status" value="1"/>
</dbReference>
<protein>
    <submittedName>
        <fullName evidence="2">YbgC/YbaW family acyl-CoA thioester hydrolase</fullName>
    </submittedName>
</protein>
<evidence type="ECO:0000256" key="1">
    <source>
        <dbReference type="SAM" id="MobiDB-lite"/>
    </source>
</evidence>
<evidence type="ECO:0000313" key="2">
    <source>
        <dbReference type="EMBL" id="MDR7303564.1"/>
    </source>
</evidence>
<sequence length="156" mass="17151">MSGHGHRPTAATITRRVQWPDTDASGHQHHSVVMRWAEEAEAALLDGLGLADQFGHTPRVRYQVDYRSRLWFGDRVEVELAVAQVGRSSLTYHFRVHGPLGCAAEGEMTIVHTGTNSSGSVPWPEATRAALMGKGRQPDEGLSREGFQYSVGTEEN</sequence>
<dbReference type="RefSeq" id="WP_310275963.1">
    <property type="nucleotide sequence ID" value="NZ_JAVDXW010000001.1"/>
</dbReference>
<organism evidence="2 3">
    <name type="scientific">Haloactinomyces albus</name>
    <dbReference type="NCBI Taxonomy" id="1352928"/>
    <lineage>
        <taxon>Bacteria</taxon>
        <taxon>Bacillati</taxon>
        <taxon>Actinomycetota</taxon>
        <taxon>Actinomycetes</taxon>
        <taxon>Actinopolysporales</taxon>
        <taxon>Actinopolysporaceae</taxon>
        <taxon>Haloactinomyces</taxon>
    </lineage>
</organism>
<dbReference type="AlphaFoldDB" id="A0AAE4CN59"/>
<gene>
    <name evidence="2" type="ORF">JOF55_003745</name>
</gene>